<reference evidence="2 3" key="2">
    <citation type="journal article" date="2019" name="G3 (Bethesda)">
        <title>Hybrid Assembly of the Genome of the Entomopathogenic Nematode Steinernema carpocapsae Identifies the X-Chromosome.</title>
        <authorList>
            <person name="Serra L."/>
            <person name="Macchietto M."/>
            <person name="Macias-Munoz A."/>
            <person name="McGill C.J."/>
            <person name="Rodriguez I.M."/>
            <person name="Rodriguez B."/>
            <person name="Murad R."/>
            <person name="Mortazavi A."/>
        </authorList>
    </citation>
    <scope>NUCLEOTIDE SEQUENCE [LARGE SCALE GENOMIC DNA]</scope>
    <source>
        <strain evidence="2 3">ALL</strain>
    </source>
</reference>
<evidence type="ECO:0000313" key="3">
    <source>
        <dbReference type="Proteomes" id="UP000298663"/>
    </source>
</evidence>
<reference evidence="2 3" key="1">
    <citation type="journal article" date="2015" name="Genome Biol.">
        <title>Comparative genomics of Steinernema reveals deeply conserved gene regulatory networks.</title>
        <authorList>
            <person name="Dillman A.R."/>
            <person name="Macchietto M."/>
            <person name="Porter C.F."/>
            <person name="Rogers A."/>
            <person name="Williams B."/>
            <person name="Antoshechkin I."/>
            <person name="Lee M.M."/>
            <person name="Goodwin Z."/>
            <person name="Lu X."/>
            <person name="Lewis E.E."/>
            <person name="Goodrich-Blair H."/>
            <person name="Stock S.P."/>
            <person name="Adams B.J."/>
            <person name="Sternberg P.W."/>
            <person name="Mortazavi A."/>
        </authorList>
    </citation>
    <scope>NUCLEOTIDE SEQUENCE [LARGE SCALE GENOMIC DNA]</scope>
    <source>
        <strain evidence="2 3">ALL</strain>
    </source>
</reference>
<comment type="caution">
    <text evidence="2">The sequence shown here is derived from an EMBL/GenBank/DDBJ whole genome shotgun (WGS) entry which is preliminary data.</text>
</comment>
<gene>
    <name evidence="2" type="ORF">L596_003466</name>
</gene>
<evidence type="ECO:0000313" key="2">
    <source>
        <dbReference type="EMBL" id="TMS36257.1"/>
    </source>
</evidence>
<evidence type="ECO:0000256" key="1">
    <source>
        <dbReference type="SAM" id="Phobius"/>
    </source>
</evidence>
<keyword evidence="1" id="KW-1133">Transmembrane helix</keyword>
<keyword evidence="1" id="KW-0472">Membrane</keyword>
<dbReference type="EMBL" id="CM016762">
    <property type="protein sequence ID" value="TMS36257.1"/>
    <property type="molecule type" value="Genomic_DNA"/>
</dbReference>
<sequence length="72" mass="8065">MRVTVAAPFAFACISPSLRTGRFRNRDGIEIGVANATLTTVVSFWVQLGVSSVSKSRRRSTKFTEEFRLEVR</sequence>
<dbReference type="EMBL" id="AZBU02000001">
    <property type="protein sequence ID" value="TMS36257.1"/>
    <property type="molecule type" value="Genomic_DNA"/>
</dbReference>
<organism evidence="2 3">
    <name type="scientific">Steinernema carpocapsae</name>
    <name type="common">Entomopathogenic nematode</name>
    <dbReference type="NCBI Taxonomy" id="34508"/>
    <lineage>
        <taxon>Eukaryota</taxon>
        <taxon>Metazoa</taxon>
        <taxon>Ecdysozoa</taxon>
        <taxon>Nematoda</taxon>
        <taxon>Chromadorea</taxon>
        <taxon>Rhabditida</taxon>
        <taxon>Tylenchina</taxon>
        <taxon>Panagrolaimomorpha</taxon>
        <taxon>Strongyloidoidea</taxon>
        <taxon>Steinernematidae</taxon>
        <taxon>Steinernema</taxon>
    </lineage>
</organism>
<feature type="transmembrane region" description="Helical" evidence="1">
    <location>
        <begin position="29"/>
        <end position="50"/>
    </location>
</feature>
<protein>
    <submittedName>
        <fullName evidence="2">Uncharacterized protein</fullName>
    </submittedName>
</protein>
<keyword evidence="1" id="KW-0812">Transmembrane</keyword>
<dbReference type="AlphaFoldDB" id="A0A4U8UVS0"/>
<accession>A0A4U8UVS0</accession>
<proteinExistence type="predicted"/>
<name>A0A4U8UVS0_STECR</name>
<dbReference type="Proteomes" id="UP000298663">
    <property type="component" value="Chromosome X"/>
</dbReference>
<keyword evidence="3" id="KW-1185">Reference proteome</keyword>